<gene>
    <name evidence="1" type="ORF">DFQ27_007949</name>
</gene>
<organism evidence="1 2">
    <name type="scientific">Actinomortierella ambigua</name>
    <dbReference type="NCBI Taxonomy" id="1343610"/>
    <lineage>
        <taxon>Eukaryota</taxon>
        <taxon>Fungi</taxon>
        <taxon>Fungi incertae sedis</taxon>
        <taxon>Mucoromycota</taxon>
        <taxon>Mortierellomycotina</taxon>
        <taxon>Mortierellomycetes</taxon>
        <taxon>Mortierellales</taxon>
        <taxon>Mortierellaceae</taxon>
        <taxon>Actinomortierella</taxon>
    </lineage>
</organism>
<comment type="caution">
    <text evidence="1">The sequence shown here is derived from an EMBL/GenBank/DDBJ whole genome shotgun (WGS) entry which is preliminary data.</text>
</comment>
<name>A0A9P6PRP1_9FUNG</name>
<dbReference type="Proteomes" id="UP000807716">
    <property type="component" value="Unassembled WGS sequence"/>
</dbReference>
<dbReference type="EMBL" id="JAAAJB010000646">
    <property type="protein sequence ID" value="KAG0252617.1"/>
    <property type="molecule type" value="Genomic_DNA"/>
</dbReference>
<dbReference type="OrthoDB" id="2984728at2759"/>
<accession>A0A9P6PRP1</accession>
<reference evidence="1" key="1">
    <citation type="journal article" date="2020" name="Fungal Divers.">
        <title>Resolving the Mortierellaceae phylogeny through synthesis of multi-gene phylogenetics and phylogenomics.</title>
        <authorList>
            <person name="Vandepol N."/>
            <person name="Liber J."/>
            <person name="Desiro A."/>
            <person name="Na H."/>
            <person name="Kennedy M."/>
            <person name="Barry K."/>
            <person name="Grigoriev I.V."/>
            <person name="Miller A.N."/>
            <person name="O'Donnell K."/>
            <person name="Stajich J.E."/>
            <person name="Bonito G."/>
        </authorList>
    </citation>
    <scope>NUCLEOTIDE SEQUENCE</scope>
    <source>
        <strain evidence="1">BC1065</strain>
    </source>
</reference>
<protein>
    <submittedName>
        <fullName evidence="1">Uncharacterized protein</fullName>
    </submittedName>
</protein>
<sequence>LKQLFGARDFQGTIGFTDFQLKLQNGPTISGRLDEPVDQKSAVSGRGRWGSSQITTPLRLQGCQDRY</sequence>
<keyword evidence="2" id="KW-1185">Reference proteome</keyword>
<dbReference type="AlphaFoldDB" id="A0A9P6PRP1"/>
<proteinExistence type="predicted"/>
<feature type="non-terminal residue" evidence="1">
    <location>
        <position position="1"/>
    </location>
</feature>
<evidence type="ECO:0000313" key="1">
    <source>
        <dbReference type="EMBL" id="KAG0252617.1"/>
    </source>
</evidence>
<evidence type="ECO:0000313" key="2">
    <source>
        <dbReference type="Proteomes" id="UP000807716"/>
    </source>
</evidence>